<dbReference type="Pfam" id="PF23812">
    <property type="entry name" value="Phage_TAC_18"/>
    <property type="match status" value="1"/>
</dbReference>
<dbReference type="RefSeq" id="WP_220370429.1">
    <property type="nucleotide sequence ID" value="NZ_JAEUAO010000001.1"/>
</dbReference>
<evidence type="ECO:0000313" key="2">
    <source>
        <dbReference type="Proteomes" id="UP000757604"/>
    </source>
</evidence>
<keyword evidence="2" id="KW-1185">Reference proteome</keyword>
<gene>
    <name evidence="1" type="ORF">JNB71_03480</name>
</gene>
<organism evidence="1 2">
    <name type="scientific">Rhizobium herbae</name>
    <dbReference type="NCBI Taxonomy" id="508661"/>
    <lineage>
        <taxon>Bacteria</taxon>
        <taxon>Pseudomonadati</taxon>
        <taxon>Pseudomonadota</taxon>
        <taxon>Alphaproteobacteria</taxon>
        <taxon>Hyphomicrobiales</taxon>
        <taxon>Rhizobiaceae</taxon>
        <taxon>Rhizobium/Agrobacterium group</taxon>
        <taxon>Rhizobium</taxon>
    </lineage>
</organism>
<comment type="caution">
    <text evidence="1">The sequence shown here is derived from an EMBL/GenBank/DDBJ whole genome shotgun (WGS) entry which is preliminary data.</text>
</comment>
<protein>
    <submittedName>
        <fullName evidence="1">Uncharacterized protein</fullName>
    </submittedName>
</protein>
<accession>A0ABS7H5K7</accession>
<reference evidence="1 2" key="1">
    <citation type="journal article" date="2021" name="MBio">
        <title>Poor Competitiveness of Bradyrhizobium in Pigeon Pea Root Colonization in Indian Soils.</title>
        <authorList>
            <person name="Chalasani D."/>
            <person name="Basu A."/>
            <person name="Pullabhotla S.V.S.R.N."/>
            <person name="Jorrin B."/>
            <person name="Neal A.L."/>
            <person name="Poole P.S."/>
            <person name="Podile A.R."/>
            <person name="Tkacz A."/>
        </authorList>
    </citation>
    <scope>NUCLEOTIDE SEQUENCE [LARGE SCALE GENOMIC DNA]</scope>
    <source>
        <strain evidence="1 2">HU44</strain>
    </source>
</reference>
<evidence type="ECO:0000313" key="1">
    <source>
        <dbReference type="EMBL" id="MBW9062373.1"/>
    </source>
</evidence>
<name>A0ABS7H5K7_9HYPH</name>
<dbReference type="InterPro" id="IPR056919">
    <property type="entry name" value="Phage_TAC_18"/>
</dbReference>
<proteinExistence type="predicted"/>
<sequence>MKRARKPEKIARYEAELALPPFPYALQYLWDAFNRIRRRKGSDFAGPAPISWPDIDAFCRHSRLYLHPWEIAIIEQLDDLYLKVTDKADAQGFEA</sequence>
<dbReference type="Proteomes" id="UP000757604">
    <property type="component" value="Unassembled WGS sequence"/>
</dbReference>
<dbReference type="EMBL" id="JAEUAO010000001">
    <property type="protein sequence ID" value="MBW9062373.1"/>
    <property type="molecule type" value="Genomic_DNA"/>
</dbReference>